<evidence type="ECO:0000256" key="1">
    <source>
        <dbReference type="ARBA" id="ARBA00004141"/>
    </source>
</evidence>
<evidence type="ECO:0000313" key="12">
    <source>
        <dbReference type="Proteomes" id="UP001249851"/>
    </source>
</evidence>
<evidence type="ECO:0000256" key="9">
    <source>
        <dbReference type="SAM" id="SignalP"/>
    </source>
</evidence>
<evidence type="ECO:0000256" key="6">
    <source>
        <dbReference type="ARBA" id="ARBA00023136"/>
    </source>
</evidence>
<sequence>MAEVVRVMTFFVIAFVVYFCLLGGNSVDATTVETSTIQSTATSYYSGEVLSTASPTKRTTITNSQAEMTKTSIADVECPDGVKCSDLGASCINCALNKLKNSCVYGDNVDVECKPISSKINCTGVRNFSRTFNCRFCYQTDPKEHSCNKQSDCKVITSPRQRYQTNCTVKENILCLGNRTFPKVLLCNWTSGYRWSTSVLLSLTLGGFGVDRFYLGHWREGLGKLFSFGGLGVWTLVDLILIIIGYVGPEDGSLYIF</sequence>
<evidence type="ECO:0000256" key="7">
    <source>
        <dbReference type="ARBA" id="ARBA00023180"/>
    </source>
</evidence>
<feature type="transmembrane region" description="Helical" evidence="8">
    <location>
        <begin position="225"/>
        <end position="247"/>
    </location>
</feature>
<keyword evidence="6 8" id="KW-0472">Membrane</keyword>
<evidence type="ECO:0000259" key="10">
    <source>
        <dbReference type="Pfam" id="PF05154"/>
    </source>
</evidence>
<feature type="domain" description="TM2" evidence="10">
    <location>
        <begin position="193"/>
        <end position="240"/>
    </location>
</feature>
<keyword evidence="12" id="KW-1185">Reference proteome</keyword>
<comment type="similarity">
    <text evidence="2">Belongs to the TM2 family.</text>
</comment>
<dbReference type="PANTHER" id="PTHR21016">
    <property type="entry name" value="BETA-AMYLOID BINDING PROTEIN-RELATED"/>
    <property type="match status" value="1"/>
</dbReference>
<keyword evidence="3 8" id="KW-0812">Transmembrane</keyword>
<keyword evidence="7" id="KW-0325">Glycoprotein</keyword>
<evidence type="ECO:0000256" key="8">
    <source>
        <dbReference type="SAM" id="Phobius"/>
    </source>
</evidence>
<feature type="chain" id="PRO_5042076268" evidence="9">
    <location>
        <begin position="30"/>
        <end position="257"/>
    </location>
</feature>
<feature type="signal peptide" evidence="9">
    <location>
        <begin position="1"/>
        <end position="29"/>
    </location>
</feature>
<comment type="subcellular location">
    <subcellularLocation>
        <location evidence="1">Membrane</location>
        <topology evidence="1">Multi-pass membrane protein</topology>
    </subcellularLocation>
</comment>
<comment type="caution">
    <text evidence="11">The sequence shown here is derived from an EMBL/GenBank/DDBJ whole genome shotgun (WGS) entry which is preliminary data.</text>
</comment>
<proteinExistence type="inferred from homology"/>
<dbReference type="GO" id="GO:0016020">
    <property type="term" value="C:membrane"/>
    <property type="evidence" value="ECO:0007669"/>
    <property type="project" value="UniProtKB-SubCell"/>
</dbReference>
<name>A0AAD9R5X3_ACRCE</name>
<evidence type="ECO:0000313" key="11">
    <source>
        <dbReference type="EMBL" id="KAK2573627.1"/>
    </source>
</evidence>
<dbReference type="InterPro" id="IPR050932">
    <property type="entry name" value="TM2D1-3-like"/>
</dbReference>
<protein>
    <submittedName>
        <fullName evidence="11">TM2 domain-containing protein 3</fullName>
    </submittedName>
</protein>
<keyword evidence="4 9" id="KW-0732">Signal</keyword>
<dbReference type="Proteomes" id="UP001249851">
    <property type="component" value="Unassembled WGS sequence"/>
</dbReference>
<reference evidence="11" key="1">
    <citation type="journal article" date="2023" name="G3 (Bethesda)">
        <title>Whole genome assembly and annotation of the endangered Caribbean coral Acropora cervicornis.</title>
        <authorList>
            <person name="Selwyn J.D."/>
            <person name="Vollmer S.V."/>
        </authorList>
    </citation>
    <scope>NUCLEOTIDE SEQUENCE</scope>
    <source>
        <strain evidence="11">K2</strain>
    </source>
</reference>
<evidence type="ECO:0000256" key="4">
    <source>
        <dbReference type="ARBA" id="ARBA00022729"/>
    </source>
</evidence>
<dbReference type="EMBL" id="JARQWQ010000002">
    <property type="protein sequence ID" value="KAK2573627.1"/>
    <property type="molecule type" value="Genomic_DNA"/>
</dbReference>
<accession>A0AAD9R5X3</accession>
<dbReference type="InterPro" id="IPR007829">
    <property type="entry name" value="TM2"/>
</dbReference>
<dbReference type="Pfam" id="PF05154">
    <property type="entry name" value="TM2"/>
    <property type="match status" value="1"/>
</dbReference>
<reference evidence="11" key="2">
    <citation type="journal article" date="2023" name="Science">
        <title>Genomic signatures of disease resistance in endangered staghorn corals.</title>
        <authorList>
            <person name="Vollmer S.V."/>
            <person name="Selwyn J.D."/>
            <person name="Despard B.A."/>
            <person name="Roesel C.L."/>
        </authorList>
    </citation>
    <scope>NUCLEOTIDE SEQUENCE</scope>
    <source>
        <strain evidence="11">K2</strain>
    </source>
</reference>
<organism evidence="11 12">
    <name type="scientific">Acropora cervicornis</name>
    <name type="common">Staghorn coral</name>
    <dbReference type="NCBI Taxonomy" id="6130"/>
    <lineage>
        <taxon>Eukaryota</taxon>
        <taxon>Metazoa</taxon>
        <taxon>Cnidaria</taxon>
        <taxon>Anthozoa</taxon>
        <taxon>Hexacorallia</taxon>
        <taxon>Scleractinia</taxon>
        <taxon>Astrocoeniina</taxon>
        <taxon>Acroporidae</taxon>
        <taxon>Acropora</taxon>
    </lineage>
</organism>
<evidence type="ECO:0000256" key="5">
    <source>
        <dbReference type="ARBA" id="ARBA00022989"/>
    </source>
</evidence>
<evidence type="ECO:0000256" key="2">
    <source>
        <dbReference type="ARBA" id="ARBA00008284"/>
    </source>
</evidence>
<dbReference type="PANTHER" id="PTHR21016:SF7">
    <property type="entry name" value="TM2 DOMAIN-CONTAINING PROTEIN 3"/>
    <property type="match status" value="1"/>
</dbReference>
<keyword evidence="5 8" id="KW-1133">Transmembrane helix</keyword>
<gene>
    <name evidence="11" type="ORF">P5673_001304</name>
</gene>
<evidence type="ECO:0000256" key="3">
    <source>
        <dbReference type="ARBA" id="ARBA00022692"/>
    </source>
</evidence>
<dbReference type="AlphaFoldDB" id="A0AAD9R5X3"/>